<keyword evidence="1 5" id="KW-0812">Transmembrane</keyword>
<dbReference type="RefSeq" id="WP_101289604.1">
    <property type="nucleotide sequence ID" value="NZ_FOUQ01000003.1"/>
</dbReference>
<evidence type="ECO:0000256" key="2">
    <source>
        <dbReference type="ARBA" id="ARBA00022989"/>
    </source>
</evidence>
<evidence type="ECO:0000259" key="6">
    <source>
        <dbReference type="PROSITE" id="PS50850"/>
    </source>
</evidence>
<evidence type="ECO:0000256" key="4">
    <source>
        <dbReference type="SAM" id="MobiDB-lite"/>
    </source>
</evidence>
<dbReference type="PANTHER" id="PTHR23521:SF3">
    <property type="entry name" value="MFS TRANSPORTER"/>
    <property type="match status" value="1"/>
</dbReference>
<evidence type="ECO:0000256" key="1">
    <source>
        <dbReference type="ARBA" id="ARBA00022692"/>
    </source>
</evidence>
<dbReference type="Gene3D" id="1.20.1250.20">
    <property type="entry name" value="MFS general substrate transporter like domains"/>
    <property type="match status" value="2"/>
</dbReference>
<evidence type="ECO:0000256" key="3">
    <source>
        <dbReference type="ARBA" id="ARBA00023136"/>
    </source>
</evidence>
<dbReference type="GO" id="GO:0022857">
    <property type="term" value="F:transmembrane transporter activity"/>
    <property type="evidence" value="ECO:0007669"/>
    <property type="project" value="InterPro"/>
</dbReference>
<feature type="transmembrane region" description="Helical" evidence="5">
    <location>
        <begin position="131"/>
        <end position="155"/>
    </location>
</feature>
<feature type="transmembrane region" description="Helical" evidence="5">
    <location>
        <begin position="325"/>
        <end position="347"/>
    </location>
</feature>
<keyword evidence="8" id="KW-1185">Reference proteome</keyword>
<feature type="transmembrane region" description="Helical" evidence="5">
    <location>
        <begin position="353"/>
        <end position="372"/>
    </location>
</feature>
<feature type="transmembrane region" description="Helical" evidence="5">
    <location>
        <begin position="264"/>
        <end position="285"/>
    </location>
</feature>
<dbReference type="InterPro" id="IPR036259">
    <property type="entry name" value="MFS_trans_sf"/>
</dbReference>
<dbReference type="InterPro" id="IPR047200">
    <property type="entry name" value="MFS_YcaD-like"/>
</dbReference>
<feature type="region of interest" description="Disordered" evidence="4">
    <location>
        <begin position="398"/>
        <end position="431"/>
    </location>
</feature>
<dbReference type="CDD" id="cd17477">
    <property type="entry name" value="MFS_YcaD_like"/>
    <property type="match status" value="1"/>
</dbReference>
<proteinExistence type="predicted"/>
<feature type="transmembrane region" description="Helical" evidence="5">
    <location>
        <begin position="232"/>
        <end position="252"/>
    </location>
</feature>
<dbReference type="PANTHER" id="PTHR23521">
    <property type="entry name" value="TRANSPORTER MFS SUPERFAMILY"/>
    <property type="match status" value="1"/>
</dbReference>
<gene>
    <name evidence="7" type="ORF">CXZ10_12095</name>
</gene>
<keyword evidence="3 5" id="KW-0472">Membrane</keyword>
<dbReference type="Pfam" id="PF07690">
    <property type="entry name" value="MFS_1"/>
    <property type="match status" value="1"/>
</dbReference>
<dbReference type="GO" id="GO:0005886">
    <property type="term" value="C:plasma membrane"/>
    <property type="evidence" value="ECO:0007669"/>
    <property type="project" value="TreeGrafter"/>
</dbReference>
<dbReference type="SUPFAM" id="SSF103473">
    <property type="entry name" value="MFS general substrate transporter"/>
    <property type="match status" value="1"/>
</dbReference>
<evidence type="ECO:0000313" key="8">
    <source>
        <dbReference type="Proteomes" id="UP000233491"/>
    </source>
</evidence>
<feature type="transmembrane region" description="Helical" evidence="5">
    <location>
        <begin position="161"/>
        <end position="181"/>
    </location>
</feature>
<dbReference type="Proteomes" id="UP000233491">
    <property type="component" value="Unassembled WGS sequence"/>
</dbReference>
<feature type="transmembrane region" description="Helical" evidence="5">
    <location>
        <begin position="98"/>
        <end position="119"/>
    </location>
</feature>
<feature type="transmembrane region" description="Helical" evidence="5">
    <location>
        <begin position="291"/>
        <end position="313"/>
    </location>
</feature>
<feature type="domain" description="Major facilitator superfamily (MFS) profile" evidence="6">
    <location>
        <begin position="199"/>
        <end position="431"/>
    </location>
</feature>
<accession>A0A1I4SCK6</accession>
<feature type="transmembrane region" description="Helical" evidence="5">
    <location>
        <begin position="73"/>
        <end position="92"/>
    </location>
</feature>
<dbReference type="InterPro" id="IPR020846">
    <property type="entry name" value="MFS_dom"/>
</dbReference>
<dbReference type="OrthoDB" id="9810614at2"/>
<dbReference type="InterPro" id="IPR011701">
    <property type="entry name" value="MFS"/>
</dbReference>
<feature type="transmembrane region" description="Helical" evidence="5">
    <location>
        <begin position="202"/>
        <end position="226"/>
    </location>
</feature>
<organism evidence="7 8">
    <name type="scientific">Pleomorphomonas diazotrophica</name>
    <dbReference type="NCBI Taxonomy" id="1166257"/>
    <lineage>
        <taxon>Bacteria</taxon>
        <taxon>Pseudomonadati</taxon>
        <taxon>Pseudomonadota</taxon>
        <taxon>Alphaproteobacteria</taxon>
        <taxon>Hyphomicrobiales</taxon>
        <taxon>Pleomorphomonadaceae</taxon>
        <taxon>Pleomorphomonas</taxon>
    </lineage>
</organism>
<dbReference type="AlphaFoldDB" id="A0A1I4SCK6"/>
<protein>
    <submittedName>
        <fullName evidence="7">MFS transporter</fullName>
    </submittedName>
</protein>
<evidence type="ECO:0000313" key="7">
    <source>
        <dbReference type="EMBL" id="PKR88856.1"/>
    </source>
</evidence>
<sequence>MSKTFAPLVSLLTGIGFLLCGNALLGTVIPLRGLYEHFTPVTIGLMGSSYNLGFVVGCLACPYLILRAGHIRAYSTLVSLAAATTLVHPMIVDPLVWIGARSITGFCLAGLYLIIESWLNDRATNDNRGLIMSVYIVVNFLTTTAGQLMVLLAPIEHFELFAAASLLVSLAVVPVALTTSAQPAPIAIVQFRPLRLLKIAPVGLAGTFMIGVANGAFWSLVTVFAIDRGLTSNGAAIFLSLAVIGGALMQWPVGRLSDAYDRRLVLAGVVVLSAIASLLTALLPLDGYGLFIMAFVLGTVVLTAYSVAAAHAYDRAEKTAYVEMATGVLLANGVGAVLGPLIASFAMESWGNASLFVFMAIVELMLVAFIALRWRMRPSRPDDPKEAYEMFATAPVGGAIPPEAPAPDDPILQTPVVPSAEPKTPPDADSP</sequence>
<evidence type="ECO:0000256" key="5">
    <source>
        <dbReference type="SAM" id="Phobius"/>
    </source>
</evidence>
<feature type="transmembrane region" description="Helical" evidence="5">
    <location>
        <begin position="49"/>
        <end position="66"/>
    </location>
</feature>
<dbReference type="EMBL" id="PJNW01000009">
    <property type="protein sequence ID" value="PKR88856.1"/>
    <property type="molecule type" value="Genomic_DNA"/>
</dbReference>
<comment type="caution">
    <text evidence="7">The sequence shown here is derived from an EMBL/GenBank/DDBJ whole genome shotgun (WGS) entry which is preliminary data.</text>
</comment>
<reference evidence="7 8" key="1">
    <citation type="submission" date="2017-12" db="EMBL/GenBank/DDBJ databases">
        <title>Anaerobic carbon monoxide metabolism by Pleomorphomonas carboxyditropha sp. nov., a new mesophilic hydrogenogenic carboxidotroph.</title>
        <authorList>
            <person name="Esquivel-Elizondo S."/>
            <person name="Krajmalnik-Brown R."/>
        </authorList>
    </citation>
    <scope>NUCLEOTIDE SEQUENCE [LARGE SCALE GENOMIC DNA]</scope>
    <source>
        <strain evidence="7 8">R5-392</strain>
    </source>
</reference>
<name>A0A1I4SCK6_9HYPH</name>
<keyword evidence="2 5" id="KW-1133">Transmembrane helix</keyword>
<dbReference type="PROSITE" id="PS50850">
    <property type="entry name" value="MFS"/>
    <property type="match status" value="1"/>
</dbReference>